<feature type="compositionally biased region" description="Basic residues" evidence="1">
    <location>
        <begin position="347"/>
        <end position="356"/>
    </location>
</feature>
<accession>A0A1L9QTF6</accession>
<dbReference type="PANTHER" id="PTHR39339:SF1">
    <property type="entry name" value="CHAD DOMAIN-CONTAINING PROTEIN"/>
    <property type="match status" value="1"/>
</dbReference>
<evidence type="ECO:0000313" key="3">
    <source>
        <dbReference type="EMBL" id="OJJ25970.1"/>
    </source>
</evidence>
<dbReference type="Pfam" id="PF05235">
    <property type="entry name" value="CHAD"/>
    <property type="match status" value="1"/>
</dbReference>
<dbReference type="EMBL" id="MLAW01000011">
    <property type="protein sequence ID" value="OJJ25970.1"/>
    <property type="molecule type" value="Genomic_DNA"/>
</dbReference>
<dbReference type="PROSITE" id="PS51708">
    <property type="entry name" value="CHAD"/>
    <property type="match status" value="1"/>
</dbReference>
<evidence type="ECO:0000256" key="1">
    <source>
        <dbReference type="SAM" id="MobiDB-lite"/>
    </source>
</evidence>
<organism evidence="3 4">
    <name type="scientific">Roseofilum reptotaenium AO1-A</name>
    <dbReference type="NCBI Taxonomy" id="1925591"/>
    <lineage>
        <taxon>Bacteria</taxon>
        <taxon>Bacillati</taxon>
        <taxon>Cyanobacteriota</taxon>
        <taxon>Cyanophyceae</taxon>
        <taxon>Desertifilales</taxon>
        <taxon>Desertifilaceae</taxon>
        <taxon>Roseofilum</taxon>
    </lineage>
</organism>
<dbReference type="Proteomes" id="UP000183940">
    <property type="component" value="Unassembled WGS sequence"/>
</dbReference>
<dbReference type="SMART" id="SM00880">
    <property type="entry name" value="CHAD"/>
    <property type="match status" value="1"/>
</dbReference>
<reference evidence="3" key="1">
    <citation type="submission" date="2016-10" db="EMBL/GenBank/DDBJ databases">
        <title>CRISPR-Cas defence system in Roseofilum reptotaenium: evidence of a bacteriophage-cyanobacterium arms race in the coral black band disease.</title>
        <authorList>
            <person name="Buerger P."/>
            <person name="Wood-Charlson E.M."/>
            <person name="Weynberg K.D."/>
            <person name="Willis B."/>
            <person name="Van Oppen M.J."/>
        </authorList>
    </citation>
    <scope>NUCLEOTIDE SEQUENCE [LARGE SCALE GENOMIC DNA]</scope>
    <source>
        <strain evidence="3">AO1-A</strain>
    </source>
</reference>
<name>A0A1L9QTF6_9CYAN</name>
<dbReference type="AlphaFoldDB" id="A0A1L9QTF6"/>
<dbReference type="InterPro" id="IPR007899">
    <property type="entry name" value="CHAD_dom"/>
</dbReference>
<dbReference type="STRING" id="1925591.BI308_08395"/>
<feature type="domain" description="CHAD" evidence="2">
    <location>
        <begin position="5"/>
        <end position="310"/>
    </location>
</feature>
<dbReference type="InterPro" id="IPR038186">
    <property type="entry name" value="CHAD_dom_sf"/>
</dbReference>
<evidence type="ECO:0000313" key="4">
    <source>
        <dbReference type="Proteomes" id="UP000183940"/>
    </source>
</evidence>
<keyword evidence="4" id="KW-1185">Reference proteome</keyword>
<dbReference type="PANTHER" id="PTHR39339">
    <property type="entry name" value="SLR1444 PROTEIN"/>
    <property type="match status" value="1"/>
</dbReference>
<gene>
    <name evidence="3" type="ORF">BI308_08395</name>
</gene>
<feature type="region of interest" description="Disordered" evidence="1">
    <location>
        <begin position="333"/>
        <end position="356"/>
    </location>
</feature>
<protein>
    <recommendedName>
        <fullName evidence="2">CHAD domain-containing protein</fullName>
    </recommendedName>
</protein>
<proteinExistence type="predicted"/>
<sequence length="356" mass="41780">MIQQRHSQTQQLRDWAYLGMEKYFHKAIAYEQKVLADQDPEDLHQMRVGMRRLRSAVTGFAPILDLPPQMSNKRIGKMARILGELRDLDVLQEALQEYQPQVKAKEQPLLEKALQKLSKRRSKVFKTVKNFLKGKTYKNFKQSVNTWLEEPHYQNWAELPVNSVLPDLLLPYINQLLLHPAWWVGVTVDGEKIKRQTRLTLKGAEAQISEQGEALHDLRKQAKRVRYQMSLFRQHYGPVYQEYVQEIKQIQEVLGTIQDTLVLEAFLDEVLPSNWRQEGPGLTKLLTKQRYECWKEWYKLQQRYLNELVRQGLRQAAISPLIAIAVTDNNTLDSKDLPEEMNSGKTTNHRHLHNKH</sequence>
<dbReference type="Gene3D" id="1.40.20.10">
    <property type="entry name" value="CHAD domain"/>
    <property type="match status" value="1"/>
</dbReference>
<comment type="caution">
    <text evidence="3">The sequence shown here is derived from an EMBL/GenBank/DDBJ whole genome shotgun (WGS) entry which is preliminary data.</text>
</comment>
<evidence type="ECO:0000259" key="2">
    <source>
        <dbReference type="PROSITE" id="PS51708"/>
    </source>
</evidence>